<evidence type="ECO:0000313" key="1">
    <source>
        <dbReference type="EMBL" id="OBS65996.1"/>
    </source>
</evidence>
<gene>
    <name evidence="1" type="ORF">A6R68_05464</name>
</gene>
<dbReference type="AlphaFoldDB" id="A0A1A6GIF7"/>
<keyword evidence="2" id="KW-1185">Reference proteome</keyword>
<organism evidence="1 2">
    <name type="scientific">Neotoma lepida</name>
    <name type="common">Desert woodrat</name>
    <dbReference type="NCBI Taxonomy" id="56216"/>
    <lineage>
        <taxon>Eukaryota</taxon>
        <taxon>Metazoa</taxon>
        <taxon>Chordata</taxon>
        <taxon>Craniata</taxon>
        <taxon>Vertebrata</taxon>
        <taxon>Euteleostomi</taxon>
        <taxon>Mammalia</taxon>
        <taxon>Eutheria</taxon>
        <taxon>Euarchontoglires</taxon>
        <taxon>Glires</taxon>
        <taxon>Rodentia</taxon>
        <taxon>Myomorpha</taxon>
        <taxon>Muroidea</taxon>
        <taxon>Cricetidae</taxon>
        <taxon>Neotominae</taxon>
        <taxon>Neotoma</taxon>
    </lineage>
</organism>
<comment type="caution">
    <text evidence="1">The sequence shown here is derived from an EMBL/GenBank/DDBJ whole genome shotgun (WGS) entry which is preliminary data.</text>
</comment>
<evidence type="ECO:0000313" key="2">
    <source>
        <dbReference type="Proteomes" id="UP000092124"/>
    </source>
</evidence>
<feature type="non-terminal residue" evidence="1">
    <location>
        <position position="36"/>
    </location>
</feature>
<name>A0A1A6GIF7_NEOLE</name>
<protein>
    <submittedName>
        <fullName evidence="1">Uncharacterized protein</fullName>
    </submittedName>
</protein>
<proteinExistence type="predicted"/>
<dbReference type="EMBL" id="LZPO01087745">
    <property type="protein sequence ID" value="OBS65996.1"/>
    <property type="molecule type" value="Genomic_DNA"/>
</dbReference>
<sequence>MPQPVQSAFNRPTLQLYLTFQTHRAPKALSILLECE</sequence>
<reference evidence="1 2" key="1">
    <citation type="submission" date="2016-06" db="EMBL/GenBank/DDBJ databases">
        <title>The Draft Genome Sequence and Annotation of the Desert Woodrat Neotoma lepida.</title>
        <authorList>
            <person name="Campbell M."/>
            <person name="Oakeson K.F."/>
            <person name="Yandell M."/>
            <person name="Halpert J.R."/>
            <person name="Dearing D."/>
        </authorList>
    </citation>
    <scope>NUCLEOTIDE SEQUENCE [LARGE SCALE GENOMIC DNA]</scope>
    <source>
        <strain evidence="1">417</strain>
        <tissue evidence="1">Liver</tissue>
    </source>
</reference>
<dbReference type="Proteomes" id="UP000092124">
    <property type="component" value="Unassembled WGS sequence"/>
</dbReference>
<accession>A0A1A6GIF7</accession>